<dbReference type="PANTHER" id="PTHR43695">
    <property type="entry name" value="PUTATIVE (AFU_ORTHOLOGUE AFUA_2G17250)-RELATED"/>
    <property type="match status" value="1"/>
</dbReference>
<dbReference type="SUPFAM" id="SSF52266">
    <property type="entry name" value="SGNH hydrolase"/>
    <property type="match status" value="1"/>
</dbReference>
<keyword evidence="2" id="KW-0378">Hydrolase</keyword>
<feature type="signal peptide" evidence="3">
    <location>
        <begin position="1"/>
        <end position="25"/>
    </location>
</feature>
<gene>
    <name evidence="5" type="ORF">FMM05_11905</name>
</gene>
<comment type="caution">
    <text evidence="5">The sequence shown here is derived from an EMBL/GenBank/DDBJ whole genome shotgun (WGS) entry which is preliminary data.</text>
</comment>
<dbReference type="InterPro" id="IPR037459">
    <property type="entry name" value="RhgT-like"/>
</dbReference>
<organism evidence="5 6">
    <name type="scientific">Flavobacterium zepuense</name>
    <dbReference type="NCBI Taxonomy" id="2593302"/>
    <lineage>
        <taxon>Bacteria</taxon>
        <taxon>Pseudomonadati</taxon>
        <taxon>Bacteroidota</taxon>
        <taxon>Flavobacteriia</taxon>
        <taxon>Flavobacteriales</taxon>
        <taxon>Flavobacteriaceae</taxon>
        <taxon>Flavobacterium</taxon>
    </lineage>
</organism>
<feature type="domain" description="SGNH hydrolase-type esterase" evidence="4">
    <location>
        <begin position="33"/>
        <end position="236"/>
    </location>
</feature>
<dbReference type="InterPro" id="IPR036514">
    <property type="entry name" value="SGNH_hydro_sf"/>
</dbReference>
<dbReference type="InterPro" id="IPR013830">
    <property type="entry name" value="SGNH_hydro"/>
</dbReference>
<accession>A0A552V059</accession>
<evidence type="ECO:0000256" key="3">
    <source>
        <dbReference type="SAM" id="SignalP"/>
    </source>
</evidence>
<dbReference type="EMBL" id="VJVZ01000007">
    <property type="protein sequence ID" value="TRW23861.1"/>
    <property type="molecule type" value="Genomic_DNA"/>
</dbReference>
<feature type="chain" id="PRO_5021713336" evidence="3">
    <location>
        <begin position="26"/>
        <end position="261"/>
    </location>
</feature>
<dbReference type="CDD" id="cd01821">
    <property type="entry name" value="Rhamnogalacturan_acetylesterase_like"/>
    <property type="match status" value="1"/>
</dbReference>
<protein>
    <submittedName>
        <fullName evidence="5">Rhamnogalacturonan acetylesterase</fullName>
    </submittedName>
</protein>
<dbReference type="Gene3D" id="3.40.50.1110">
    <property type="entry name" value="SGNH hydrolase"/>
    <property type="match status" value="1"/>
</dbReference>
<name>A0A552V059_9FLAO</name>
<dbReference type="OrthoDB" id="9807041at2"/>
<evidence type="ECO:0000256" key="1">
    <source>
        <dbReference type="ARBA" id="ARBA00008668"/>
    </source>
</evidence>
<reference evidence="5 6" key="1">
    <citation type="submission" date="2019-07" db="EMBL/GenBank/DDBJ databases">
        <title>Flavobacterium sp. nov., isolated from glacier ice.</title>
        <authorList>
            <person name="Liu Q."/>
            <person name="Xin Y.-H."/>
        </authorList>
    </citation>
    <scope>NUCLEOTIDE SEQUENCE [LARGE SCALE GENOMIC DNA]</scope>
    <source>
        <strain evidence="5 6">ZT4R6</strain>
    </source>
</reference>
<dbReference type="RefSeq" id="WP_143373609.1">
    <property type="nucleotide sequence ID" value="NZ_VJVZ01000007.1"/>
</dbReference>
<dbReference type="AlphaFoldDB" id="A0A552V059"/>
<keyword evidence="6" id="KW-1185">Reference proteome</keyword>
<dbReference type="Proteomes" id="UP000320643">
    <property type="component" value="Unassembled WGS sequence"/>
</dbReference>
<proteinExistence type="inferred from homology"/>
<dbReference type="PANTHER" id="PTHR43695:SF1">
    <property type="entry name" value="RHAMNOGALACTURONAN ACETYLESTERASE"/>
    <property type="match status" value="1"/>
</dbReference>
<comment type="similarity">
    <text evidence="1">Belongs to the 'GDSL' lipolytic enzyme family.</text>
</comment>
<sequence>MKTKFFPISLLILFSVLCFSFTRQADKPTLYIIGDSTVKNGTGMGSDSLWGWGSFMNTHFDTLKINVQNHAIGGRSSRTFLTDGRWDKILSTLKKGDYVIMQFGHNDGGPLDDTSRARGTIPGMGNDSTEIFNPIRKVKETVYSYGWYMRKYVNETKAKGATAIICSPVPRNTFETDGTIKKDKYAAWAKDIATETGAYFIPLNDLVIKNYQKAGANAVKNYFPTDHTHTNREGAKLNAKIVVQGVKQLPSSCKLKNYIKK</sequence>
<keyword evidence="3" id="KW-0732">Signal</keyword>
<evidence type="ECO:0000256" key="2">
    <source>
        <dbReference type="ARBA" id="ARBA00022801"/>
    </source>
</evidence>
<dbReference type="Pfam" id="PF13472">
    <property type="entry name" value="Lipase_GDSL_2"/>
    <property type="match status" value="1"/>
</dbReference>
<dbReference type="GO" id="GO:0016788">
    <property type="term" value="F:hydrolase activity, acting on ester bonds"/>
    <property type="evidence" value="ECO:0007669"/>
    <property type="project" value="UniProtKB-ARBA"/>
</dbReference>
<evidence type="ECO:0000259" key="4">
    <source>
        <dbReference type="Pfam" id="PF13472"/>
    </source>
</evidence>
<evidence type="ECO:0000313" key="5">
    <source>
        <dbReference type="EMBL" id="TRW23861.1"/>
    </source>
</evidence>
<evidence type="ECO:0000313" key="6">
    <source>
        <dbReference type="Proteomes" id="UP000320643"/>
    </source>
</evidence>